<feature type="region of interest" description="Disordered" evidence="2">
    <location>
        <begin position="584"/>
        <end position="627"/>
    </location>
</feature>
<dbReference type="InterPro" id="IPR001126">
    <property type="entry name" value="UmuC"/>
</dbReference>
<dbReference type="InterPro" id="IPR043502">
    <property type="entry name" value="DNA/RNA_pol_sf"/>
</dbReference>
<evidence type="ECO:0000256" key="1">
    <source>
        <dbReference type="ARBA" id="ARBA00016178"/>
    </source>
</evidence>
<evidence type="ECO:0000313" key="4">
    <source>
        <dbReference type="EMBL" id="KAF2230332.1"/>
    </source>
</evidence>
<dbReference type="GO" id="GO:0070987">
    <property type="term" value="P:error-free translesion synthesis"/>
    <property type="evidence" value="ECO:0007669"/>
    <property type="project" value="UniProtKB-ARBA"/>
</dbReference>
<feature type="domain" description="UmuC" evidence="3">
    <location>
        <begin position="125"/>
        <end position="304"/>
    </location>
</feature>
<dbReference type="InterPro" id="IPR050116">
    <property type="entry name" value="DNA_polymerase-Y"/>
</dbReference>
<dbReference type="Pfam" id="PF11799">
    <property type="entry name" value="IMS_C"/>
    <property type="match status" value="1"/>
</dbReference>
<dbReference type="Gene3D" id="3.30.160.60">
    <property type="entry name" value="Classic Zinc Finger"/>
    <property type="match status" value="1"/>
</dbReference>
<dbReference type="Gene3D" id="3.30.1490.100">
    <property type="entry name" value="DNA polymerase, Y-family, little finger domain"/>
    <property type="match status" value="1"/>
</dbReference>
<dbReference type="FunFam" id="3.30.1490.100:FF:000010">
    <property type="entry name" value="DNA-directed polymerase kappa"/>
    <property type="match status" value="1"/>
</dbReference>
<dbReference type="AlphaFoldDB" id="A0A6A6GX83"/>
<dbReference type="GO" id="GO:0006281">
    <property type="term" value="P:DNA repair"/>
    <property type="evidence" value="ECO:0007669"/>
    <property type="project" value="InterPro"/>
</dbReference>
<dbReference type="GO" id="GO:0005634">
    <property type="term" value="C:nucleus"/>
    <property type="evidence" value="ECO:0007669"/>
    <property type="project" value="TreeGrafter"/>
</dbReference>
<dbReference type="Pfam" id="PF00817">
    <property type="entry name" value="IMS"/>
    <property type="match status" value="1"/>
</dbReference>
<gene>
    <name evidence="4" type="ORF">EV356DRAFT_454101</name>
</gene>
<dbReference type="Gene3D" id="1.10.150.810">
    <property type="match status" value="1"/>
</dbReference>
<dbReference type="FunFam" id="1.10.150.810:FF:000003">
    <property type="entry name" value="DNA polymerase kappa subunit"/>
    <property type="match status" value="1"/>
</dbReference>
<dbReference type="Gene3D" id="3.40.1170.60">
    <property type="match status" value="1"/>
</dbReference>
<feature type="compositionally biased region" description="Basic and acidic residues" evidence="2">
    <location>
        <begin position="23"/>
        <end position="35"/>
    </location>
</feature>
<dbReference type="GO" id="GO:0003887">
    <property type="term" value="F:DNA-directed DNA polymerase activity"/>
    <property type="evidence" value="ECO:0007669"/>
    <property type="project" value="InterPro"/>
</dbReference>
<dbReference type="PANTHER" id="PTHR11076">
    <property type="entry name" value="DNA REPAIR POLYMERASE UMUC / TRANSFERASE FAMILY MEMBER"/>
    <property type="match status" value="1"/>
</dbReference>
<dbReference type="PANTHER" id="PTHR11076:SF33">
    <property type="entry name" value="DNA POLYMERASE KAPPA"/>
    <property type="match status" value="1"/>
</dbReference>
<feature type="compositionally biased region" description="Basic and acidic residues" evidence="2">
    <location>
        <begin position="584"/>
        <end position="595"/>
    </location>
</feature>
<dbReference type="InterPro" id="IPR022880">
    <property type="entry name" value="DNApol_IV"/>
</dbReference>
<dbReference type="GO" id="GO:0003684">
    <property type="term" value="F:damaged DNA binding"/>
    <property type="evidence" value="ECO:0007669"/>
    <property type="project" value="InterPro"/>
</dbReference>
<reference evidence="4" key="1">
    <citation type="journal article" date="2020" name="Stud. Mycol.">
        <title>101 Dothideomycetes genomes: a test case for predicting lifestyles and emergence of pathogens.</title>
        <authorList>
            <person name="Haridas S."/>
            <person name="Albert R."/>
            <person name="Binder M."/>
            <person name="Bloem J."/>
            <person name="Labutti K."/>
            <person name="Salamov A."/>
            <person name="Andreopoulos B."/>
            <person name="Baker S."/>
            <person name="Barry K."/>
            <person name="Bills G."/>
            <person name="Bluhm B."/>
            <person name="Cannon C."/>
            <person name="Castanera R."/>
            <person name="Culley D."/>
            <person name="Daum C."/>
            <person name="Ezra D."/>
            <person name="Gonzalez J."/>
            <person name="Henrissat B."/>
            <person name="Kuo A."/>
            <person name="Liang C."/>
            <person name="Lipzen A."/>
            <person name="Lutzoni F."/>
            <person name="Magnuson J."/>
            <person name="Mondo S."/>
            <person name="Nolan M."/>
            <person name="Ohm R."/>
            <person name="Pangilinan J."/>
            <person name="Park H.-J."/>
            <person name="Ramirez L."/>
            <person name="Alfaro M."/>
            <person name="Sun H."/>
            <person name="Tritt A."/>
            <person name="Yoshinaga Y."/>
            <person name="Zwiers L.-H."/>
            <person name="Turgeon B."/>
            <person name="Goodwin S."/>
            <person name="Spatafora J."/>
            <person name="Crous P."/>
            <person name="Grigoriev I."/>
        </authorList>
    </citation>
    <scope>NUCLEOTIDE SEQUENCE</scope>
    <source>
        <strain evidence="4">Tuck. ex Michener</strain>
    </source>
</reference>
<dbReference type="SUPFAM" id="SSF56672">
    <property type="entry name" value="DNA/RNA polymerases"/>
    <property type="match status" value="1"/>
</dbReference>
<dbReference type="SUPFAM" id="SSF100879">
    <property type="entry name" value="Lesion bypass DNA polymerase (Y-family), little finger domain"/>
    <property type="match status" value="1"/>
</dbReference>
<accession>A0A6A6GX83</accession>
<dbReference type="InterPro" id="IPR036775">
    <property type="entry name" value="DNA_pol_Y-fam_lit_finger_sf"/>
</dbReference>
<dbReference type="CDD" id="cd03586">
    <property type="entry name" value="PolY_Pol_IV_kappa"/>
    <property type="match status" value="1"/>
</dbReference>
<dbReference type="FunFam" id="3.40.1170.60:FF:000012">
    <property type="entry name" value="Putative DNA-directed polymerase kappa"/>
    <property type="match status" value="1"/>
</dbReference>
<name>A0A6A6GX83_VIRVR</name>
<dbReference type="PROSITE" id="PS50173">
    <property type="entry name" value="UMUC"/>
    <property type="match status" value="1"/>
</dbReference>
<evidence type="ECO:0000256" key="2">
    <source>
        <dbReference type="SAM" id="MobiDB-lite"/>
    </source>
</evidence>
<dbReference type="GO" id="GO:0042276">
    <property type="term" value="P:error-prone translesion synthesis"/>
    <property type="evidence" value="ECO:0007669"/>
    <property type="project" value="TreeGrafter"/>
</dbReference>
<dbReference type="InterPro" id="IPR043128">
    <property type="entry name" value="Rev_trsase/Diguanyl_cyclase"/>
</dbReference>
<sequence length="627" mass="70781">MGTDDEPAQEEKRVIETAQTSKGRTETPPDNEHDTLKYHLLGPSLTKSGQDGVDQTKVSEIIYNASKGSKYFNNEEVKDKNLTHKIERILARKRQLDKLDMSTHVRRADEHITELELSRDLTQTVVHVDCDAFYAAVEELDRPELKDVPFAVGKGVLTTCNYHARRFGCRSGMAGFIAMRLCPQLICLPLNFAKYTAKANEVRTILAQYDPKYQTASLDEAYLNITTYCSEHDRDPWEVVEEMRTQIHENTRITVSAGLGANATIAKICSNKNKPNGQSKVPNDRVAIMDFMGTLPTRKVNGIGRVFERELGAIGVSNCGDIYEYRGYLSSLFGDKAFQFLIRVHLGLGRTKIQPAEDYERKSVGTESTFGDMSEPEELRKKLRHIAEELEGDLARTGFKGRTLCLKVKLHTYEVLTRQAAPPGAINKADDLYKFSLPMLSKLEKEIPGMKLRLMGLRATHLVDTKKTGVDFFGLRKTASTKQTESHEKRVVDDDGEWEVWPEAEFEEAARQERQDDMNEVLVLSQEQEEDNSYQKALEKEEAAPQQVQYWACPICSTPQEASDATFNAHIDFCLSKQTIRDAAKEATPEPRADKTMGSSKHAKGKKRGRPSTEAEHLARPKKAFFF</sequence>
<evidence type="ECO:0000313" key="5">
    <source>
        <dbReference type="Proteomes" id="UP000800092"/>
    </source>
</evidence>
<protein>
    <recommendedName>
        <fullName evidence="1">DNA polymerase kappa</fullName>
    </recommendedName>
</protein>
<dbReference type="FunFam" id="3.30.70.270:FF:000014">
    <property type="entry name" value="DNA polymerase kappa subunit"/>
    <property type="match status" value="1"/>
</dbReference>
<organism evidence="4 5">
    <name type="scientific">Viridothelium virens</name>
    <name type="common">Speckled blister lichen</name>
    <name type="synonym">Trypethelium virens</name>
    <dbReference type="NCBI Taxonomy" id="1048519"/>
    <lineage>
        <taxon>Eukaryota</taxon>
        <taxon>Fungi</taxon>
        <taxon>Dikarya</taxon>
        <taxon>Ascomycota</taxon>
        <taxon>Pezizomycotina</taxon>
        <taxon>Dothideomycetes</taxon>
        <taxon>Dothideomycetes incertae sedis</taxon>
        <taxon>Trypetheliales</taxon>
        <taxon>Trypetheliaceae</taxon>
        <taxon>Viridothelium</taxon>
    </lineage>
</organism>
<feature type="compositionally biased region" description="Basic residues" evidence="2">
    <location>
        <begin position="601"/>
        <end position="610"/>
    </location>
</feature>
<dbReference type="Proteomes" id="UP000800092">
    <property type="component" value="Unassembled WGS sequence"/>
</dbReference>
<dbReference type="Gene3D" id="3.30.70.270">
    <property type="match status" value="1"/>
</dbReference>
<dbReference type="Gene3D" id="1.10.150.20">
    <property type="entry name" value="5' to 3' exonuclease, C-terminal subdomain"/>
    <property type="match status" value="1"/>
</dbReference>
<dbReference type="InterPro" id="IPR017961">
    <property type="entry name" value="DNA_pol_Y-fam_little_finger"/>
</dbReference>
<dbReference type="OrthoDB" id="1747274at2759"/>
<feature type="region of interest" description="Disordered" evidence="2">
    <location>
        <begin position="1"/>
        <end position="35"/>
    </location>
</feature>
<evidence type="ECO:0000259" key="3">
    <source>
        <dbReference type="PROSITE" id="PS50173"/>
    </source>
</evidence>
<dbReference type="EMBL" id="ML991843">
    <property type="protein sequence ID" value="KAF2230332.1"/>
    <property type="molecule type" value="Genomic_DNA"/>
</dbReference>
<keyword evidence="5" id="KW-1185">Reference proteome</keyword>
<proteinExistence type="predicted"/>